<sequence>MANDLNLFVLWANGRHKETEIINDINRHFEILQSFEITWTPKLFTRNLSRFYGKKLPSAVKKKRLCGTGSFLVICVNDTQPRIHNGKNLNIIAAKARYRQIIGSNCIHAGDLQPEAEENLLFLTGLNWQDLLSSRQQPTRRPIKLYQDLCGTPSWLDEEQFEQFLRKLPNIRFSRNADEFKILTDDRHQTCRLLNASKKIFSWHRDCYTIPIRGKNIKFRINESPQTE</sequence>
<accession>A0A9D1M312</accession>
<organism evidence="1 2">
    <name type="scientific">Candidatus Scatocola faecipullorum</name>
    <dbReference type="NCBI Taxonomy" id="2840917"/>
    <lineage>
        <taxon>Bacteria</taxon>
        <taxon>Pseudomonadati</taxon>
        <taxon>Pseudomonadota</taxon>
        <taxon>Alphaproteobacteria</taxon>
        <taxon>Rhodospirillales</taxon>
        <taxon>Rhodospirillaceae</taxon>
        <taxon>Rhodospirillaceae incertae sedis</taxon>
        <taxon>Candidatus Scatocola</taxon>
    </lineage>
</organism>
<evidence type="ECO:0000313" key="1">
    <source>
        <dbReference type="EMBL" id="HIU52668.1"/>
    </source>
</evidence>
<proteinExistence type="predicted"/>
<dbReference type="Proteomes" id="UP000824107">
    <property type="component" value="Unassembled WGS sequence"/>
</dbReference>
<dbReference type="EMBL" id="DVNC01000012">
    <property type="protein sequence ID" value="HIU52668.1"/>
    <property type="molecule type" value="Genomic_DNA"/>
</dbReference>
<evidence type="ECO:0000313" key="2">
    <source>
        <dbReference type="Proteomes" id="UP000824107"/>
    </source>
</evidence>
<reference evidence="1" key="1">
    <citation type="submission" date="2020-10" db="EMBL/GenBank/DDBJ databases">
        <authorList>
            <person name="Gilroy R."/>
        </authorList>
    </citation>
    <scope>NUCLEOTIDE SEQUENCE</scope>
    <source>
        <strain evidence="1">ChiW3-316</strain>
    </source>
</reference>
<reference evidence="1" key="2">
    <citation type="journal article" date="2021" name="PeerJ">
        <title>Extensive microbial diversity within the chicken gut microbiome revealed by metagenomics and culture.</title>
        <authorList>
            <person name="Gilroy R."/>
            <person name="Ravi A."/>
            <person name="Getino M."/>
            <person name="Pursley I."/>
            <person name="Horton D.L."/>
            <person name="Alikhan N.F."/>
            <person name="Baker D."/>
            <person name="Gharbi K."/>
            <person name="Hall N."/>
            <person name="Watson M."/>
            <person name="Adriaenssens E.M."/>
            <person name="Foster-Nyarko E."/>
            <person name="Jarju S."/>
            <person name="Secka A."/>
            <person name="Antonio M."/>
            <person name="Oren A."/>
            <person name="Chaudhuri R.R."/>
            <person name="La Ragione R."/>
            <person name="Hildebrand F."/>
            <person name="Pallen M.J."/>
        </authorList>
    </citation>
    <scope>NUCLEOTIDE SEQUENCE</scope>
    <source>
        <strain evidence="1">ChiW3-316</strain>
    </source>
</reference>
<protein>
    <submittedName>
        <fullName evidence="1">Uncharacterized protein</fullName>
    </submittedName>
</protein>
<gene>
    <name evidence="1" type="ORF">IAD20_01140</name>
</gene>
<comment type="caution">
    <text evidence="1">The sequence shown here is derived from an EMBL/GenBank/DDBJ whole genome shotgun (WGS) entry which is preliminary data.</text>
</comment>
<dbReference type="AlphaFoldDB" id="A0A9D1M312"/>
<name>A0A9D1M312_9PROT</name>